<comment type="caution">
    <text evidence="2">The sequence shown here is derived from an EMBL/GenBank/DDBJ whole genome shotgun (WGS) entry which is preliminary data.</text>
</comment>
<evidence type="ECO:0000313" key="1">
    <source>
        <dbReference type="EMBL" id="MQR51779.1"/>
    </source>
</evidence>
<protein>
    <submittedName>
        <fullName evidence="2">Uncharacterized protein</fullName>
    </submittedName>
</protein>
<dbReference type="EMBL" id="WIOC01000074">
    <property type="protein sequence ID" value="MQR51779.1"/>
    <property type="molecule type" value="Genomic_DNA"/>
</dbReference>
<gene>
    <name evidence="2" type="ORF">EA686_11585</name>
    <name evidence="1" type="ORF">F2P40_21155</name>
</gene>
<reference evidence="1 4" key="2">
    <citation type="submission" date="2019-10" db="EMBL/GenBank/DDBJ databases">
        <title>Genetic environment of the oxa23 gene and comparative analysis of carbapenem resistant Acinetobacter baumannii isolates belonging to global clone 1, lineage 2 recovered in a burns hospital outbreak in 2012-2013.</title>
        <authorList>
            <person name="Douraghi M."/>
            <person name="Aris P."/>
            <person name="Kenyon J."/>
            <person name="Hamidian M."/>
        </authorList>
    </citation>
    <scope>NUCLEOTIDE SEQUENCE [LARGE SCALE GENOMIC DNA]</scope>
    <source>
        <strain evidence="1 4">ABS103</strain>
    </source>
</reference>
<organism evidence="2 3">
    <name type="scientific">Acinetobacter baumannii</name>
    <dbReference type="NCBI Taxonomy" id="470"/>
    <lineage>
        <taxon>Bacteria</taxon>
        <taxon>Pseudomonadati</taxon>
        <taxon>Pseudomonadota</taxon>
        <taxon>Gammaproteobacteria</taxon>
        <taxon>Moraxellales</taxon>
        <taxon>Moraxellaceae</taxon>
        <taxon>Acinetobacter</taxon>
        <taxon>Acinetobacter calcoaceticus/baumannii complex</taxon>
    </lineage>
</organism>
<dbReference type="Proteomes" id="UP000461234">
    <property type="component" value="Unassembled WGS sequence"/>
</dbReference>
<evidence type="ECO:0000313" key="3">
    <source>
        <dbReference type="Proteomes" id="UP000280073"/>
    </source>
</evidence>
<evidence type="ECO:0000313" key="4">
    <source>
        <dbReference type="Proteomes" id="UP000461234"/>
    </source>
</evidence>
<dbReference type="EMBL" id="RFDI01000567">
    <property type="protein sequence ID" value="RSR56664.1"/>
    <property type="molecule type" value="Genomic_DNA"/>
</dbReference>
<accession>A0A3R9UHJ7</accession>
<evidence type="ECO:0000313" key="2">
    <source>
        <dbReference type="EMBL" id="RSR56664.1"/>
    </source>
</evidence>
<name>A0A3R9UHJ7_ACIBA</name>
<sequence>MAKKSMYLRIKESEQDMLREAHRKINNKLLENGYPTVQDSEILHQLIEIGLKKLDVDNLGRFHLKN</sequence>
<reference evidence="2 3" key="1">
    <citation type="submission" date="2018-10" db="EMBL/GenBank/DDBJ databases">
        <title>GWAS and RNA-Seq identify cryptic mechanisms of antimicrobial resistance in Acinetobacter baumannii.</title>
        <authorList>
            <person name="Sahl J.W."/>
        </authorList>
    </citation>
    <scope>NUCLEOTIDE SEQUENCE [LARGE SCALE GENOMIC DNA]</scope>
    <source>
        <strain evidence="2 3">TG28175</strain>
    </source>
</reference>
<dbReference type="Proteomes" id="UP000280073">
    <property type="component" value="Unassembled WGS sequence"/>
</dbReference>
<dbReference type="AlphaFoldDB" id="A0A3R9UHJ7"/>
<dbReference type="RefSeq" id="WP_001085704.1">
    <property type="nucleotide sequence ID" value="NZ_BKDE01000012.1"/>
</dbReference>
<proteinExistence type="predicted"/>